<keyword evidence="6" id="KW-1185">Reference proteome</keyword>
<dbReference type="Pfam" id="PF03357">
    <property type="entry name" value="Snf7"/>
    <property type="match status" value="1"/>
</dbReference>
<evidence type="ECO:0000313" key="6">
    <source>
        <dbReference type="Proteomes" id="UP001141327"/>
    </source>
</evidence>
<proteinExistence type="inferred from homology"/>
<accession>A0ABQ8U0C0</accession>
<dbReference type="InterPro" id="IPR005024">
    <property type="entry name" value="Snf7_fam"/>
</dbReference>
<protein>
    <submittedName>
        <fullName evidence="5">Vacuolar protein sorting-associated protein 60.1</fullName>
    </submittedName>
</protein>
<reference evidence="5" key="1">
    <citation type="journal article" date="2022" name="bioRxiv">
        <title>Genomics of Preaxostyla Flagellates Illuminates Evolutionary Transitions and the Path Towards Mitochondrial Loss.</title>
        <authorList>
            <person name="Novak L.V.F."/>
            <person name="Treitli S.C."/>
            <person name="Pyrih J."/>
            <person name="Halakuc P."/>
            <person name="Pipaliya S.V."/>
            <person name="Vacek V."/>
            <person name="Brzon O."/>
            <person name="Soukal P."/>
            <person name="Eme L."/>
            <person name="Dacks J.B."/>
            <person name="Karnkowska A."/>
            <person name="Elias M."/>
            <person name="Hampl V."/>
        </authorList>
    </citation>
    <scope>NUCLEOTIDE SEQUENCE</scope>
    <source>
        <strain evidence="5">RCP-MX</strain>
    </source>
</reference>
<dbReference type="EMBL" id="JAPMOS010000530">
    <property type="protein sequence ID" value="KAJ4452410.1"/>
    <property type="molecule type" value="Genomic_DNA"/>
</dbReference>
<evidence type="ECO:0000256" key="4">
    <source>
        <dbReference type="SAM" id="MobiDB-lite"/>
    </source>
</evidence>
<feature type="region of interest" description="Disordered" evidence="4">
    <location>
        <begin position="195"/>
        <end position="217"/>
    </location>
</feature>
<feature type="region of interest" description="Disordered" evidence="4">
    <location>
        <begin position="1"/>
        <end position="30"/>
    </location>
</feature>
<dbReference type="Gene3D" id="6.10.250.1710">
    <property type="match status" value="1"/>
</dbReference>
<evidence type="ECO:0000256" key="1">
    <source>
        <dbReference type="ARBA" id="ARBA00006190"/>
    </source>
</evidence>
<dbReference type="Gene3D" id="1.10.287.1060">
    <property type="entry name" value="ESAT-6-like"/>
    <property type="match status" value="1"/>
</dbReference>
<keyword evidence="2 3" id="KW-0175">Coiled coil</keyword>
<comment type="similarity">
    <text evidence="1">Belongs to the SNF7 family.</text>
</comment>
<feature type="coiled-coil region" evidence="3">
    <location>
        <begin position="129"/>
        <end position="183"/>
    </location>
</feature>
<sequence>MINRLFGSKKAAGPAPTLDDVSQKLGSRQDSLQERIQKLDQELIRLRDRMKQMRPGPAQNQVKQQALRILRQKKMYENQLGAVQNQAFNVDQTTFATQSMRDTVTTVSAMKGAAKELKQSFKGMRIESIDSLQDEMEDLMAQSSEMQEALGRTYDLPENYVSEDDLEAELGGLEEEMAALPAEQQGVPSYLQERAPAVPTEMPSVPTAEPAMPLTTR</sequence>
<dbReference type="PANTHER" id="PTHR22761:SF12">
    <property type="entry name" value="CHARGED MULTIVESICULAR BODY PROTEIN 5"/>
    <property type="match status" value="1"/>
</dbReference>
<dbReference type="PANTHER" id="PTHR22761">
    <property type="entry name" value="CHARGED MULTIVESICULAR BODY PROTEIN"/>
    <property type="match status" value="1"/>
</dbReference>
<evidence type="ECO:0000256" key="3">
    <source>
        <dbReference type="SAM" id="Coils"/>
    </source>
</evidence>
<comment type="caution">
    <text evidence="5">The sequence shown here is derived from an EMBL/GenBank/DDBJ whole genome shotgun (WGS) entry which is preliminary data.</text>
</comment>
<gene>
    <name evidence="5" type="ORF">PAPYR_13453</name>
</gene>
<evidence type="ECO:0000313" key="5">
    <source>
        <dbReference type="EMBL" id="KAJ4452410.1"/>
    </source>
</evidence>
<organism evidence="5 6">
    <name type="scientific">Paratrimastix pyriformis</name>
    <dbReference type="NCBI Taxonomy" id="342808"/>
    <lineage>
        <taxon>Eukaryota</taxon>
        <taxon>Metamonada</taxon>
        <taxon>Preaxostyla</taxon>
        <taxon>Paratrimastigidae</taxon>
        <taxon>Paratrimastix</taxon>
    </lineage>
</organism>
<dbReference type="Proteomes" id="UP001141327">
    <property type="component" value="Unassembled WGS sequence"/>
</dbReference>
<evidence type="ECO:0000256" key="2">
    <source>
        <dbReference type="ARBA" id="ARBA00023054"/>
    </source>
</evidence>
<name>A0ABQ8U0C0_9EUKA</name>